<dbReference type="Proteomes" id="UP000651050">
    <property type="component" value="Unassembled WGS sequence"/>
</dbReference>
<keyword evidence="3 6" id="KW-0479">Metal-binding</keyword>
<evidence type="ECO:0000256" key="6">
    <source>
        <dbReference type="PIRSR" id="PIRSR000027-1"/>
    </source>
</evidence>
<dbReference type="InterPro" id="IPR012127">
    <property type="entry name" value="Cyt_c_prime"/>
</dbReference>
<comment type="PTM">
    <text evidence="7">Binds 1 heme group per subunit.</text>
</comment>
<keyword evidence="8" id="KW-0732">Signal</keyword>
<organism evidence="9 10">
    <name type="scientific">Caenimonas aquaedulcis</name>
    <dbReference type="NCBI Taxonomy" id="2793270"/>
    <lineage>
        <taxon>Bacteria</taxon>
        <taxon>Pseudomonadati</taxon>
        <taxon>Pseudomonadota</taxon>
        <taxon>Betaproteobacteria</taxon>
        <taxon>Burkholderiales</taxon>
        <taxon>Comamonadaceae</taxon>
        <taxon>Caenimonas</taxon>
    </lineage>
</organism>
<feature type="chain" id="PRO_5037922081" evidence="8">
    <location>
        <begin position="23"/>
        <end position="151"/>
    </location>
</feature>
<dbReference type="GO" id="GO:0042597">
    <property type="term" value="C:periplasmic space"/>
    <property type="evidence" value="ECO:0007669"/>
    <property type="project" value="InterPro"/>
</dbReference>
<sequence>MKASHAAIVSIIAMMTATGTMAQFRKPEDAIKYRQSVMFTMGNHFYSRIGAMANGRVPFDAKVAADNADIVVMLSRLPWIAFGPGTEHGITDAKPAIWTEQAKFKDLGEKMQSEVLRLQAASRTGDLDALKSAYRSAANACKSCHDTFTTQ</sequence>
<feature type="binding site" description="covalent" evidence="7">
    <location>
        <position position="144"/>
    </location>
    <ligand>
        <name>heme c</name>
        <dbReference type="ChEBI" id="CHEBI:61717"/>
    </ligand>
</feature>
<evidence type="ECO:0000313" key="10">
    <source>
        <dbReference type="Proteomes" id="UP000651050"/>
    </source>
</evidence>
<gene>
    <name evidence="9" type="ORF">I5803_11840</name>
</gene>
<evidence type="ECO:0000256" key="3">
    <source>
        <dbReference type="ARBA" id="ARBA00022723"/>
    </source>
</evidence>
<feature type="signal peptide" evidence="8">
    <location>
        <begin position="1"/>
        <end position="22"/>
    </location>
</feature>
<protein>
    <submittedName>
        <fullName evidence="9">Cytochrome c</fullName>
    </submittedName>
</protein>
<evidence type="ECO:0000256" key="2">
    <source>
        <dbReference type="ARBA" id="ARBA00022617"/>
    </source>
</evidence>
<dbReference type="InterPro" id="IPR002321">
    <property type="entry name" value="Cyt_c_II"/>
</dbReference>
<keyword evidence="2 7" id="KW-0349">Heme</keyword>
<feature type="binding site" description="covalent" evidence="7">
    <location>
        <position position="141"/>
    </location>
    <ligand>
        <name>heme c</name>
        <dbReference type="ChEBI" id="CHEBI:61717"/>
    </ligand>
</feature>
<dbReference type="GO" id="GO:0005506">
    <property type="term" value="F:iron ion binding"/>
    <property type="evidence" value="ECO:0007669"/>
    <property type="project" value="InterPro"/>
</dbReference>
<keyword evidence="10" id="KW-1185">Reference proteome</keyword>
<dbReference type="SUPFAM" id="SSF47175">
    <property type="entry name" value="Cytochromes"/>
    <property type="match status" value="1"/>
</dbReference>
<dbReference type="AlphaFoldDB" id="A0A931MI03"/>
<evidence type="ECO:0000256" key="8">
    <source>
        <dbReference type="SAM" id="SignalP"/>
    </source>
</evidence>
<reference evidence="9" key="1">
    <citation type="submission" date="2020-11" db="EMBL/GenBank/DDBJ databases">
        <title>Bacterial whole genome sequence for Caenimonas sp. DR4.4.</title>
        <authorList>
            <person name="Le V."/>
            <person name="Ko S.-R."/>
            <person name="Ahn C.-Y."/>
            <person name="Oh H.-M."/>
        </authorList>
    </citation>
    <scope>NUCLEOTIDE SEQUENCE</scope>
    <source>
        <strain evidence="9">DR4.4</strain>
    </source>
</reference>
<proteinExistence type="predicted"/>
<keyword evidence="1" id="KW-0813">Transport</keyword>
<dbReference type="PIRSF" id="PIRSF000027">
    <property type="entry name" value="Cytc_c_prime"/>
    <property type="match status" value="1"/>
</dbReference>
<evidence type="ECO:0000256" key="1">
    <source>
        <dbReference type="ARBA" id="ARBA00022448"/>
    </source>
</evidence>
<dbReference type="GO" id="GO:0009055">
    <property type="term" value="F:electron transfer activity"/>
    <property type="evidence" value="ECO:0007669"/>
    <property type="project" value="InterPro"/>
</dbReference>
<dbReference type="GO" id="GO:0020037">
    <property type="term" value="F:heme binding"/>
    <property type="evidence" value="ECO:0007669"/>
    <property type="project" value="InterPro"/>
</dbReference>
<keyword evidence="5 6" id="KW-0408">Iron</keyword>
<dbReference type="GO" id="GO:0022900">
    <property type="term" value="P:electron transport chain"/>
    <property type="evidence" value="ECO:0007669"/>
    <property type="project" value="InterPro"/>
</dbReference>
<keyword evidence="4" id="KW-0249">Electron transport</keyword>
<comment type="caution">
    <text evidence="9">The sequence shown here is derived from an EMBL/GenBank/DDBJ whole genome shotgun (WGS) entry which is preliminary data.</text>
</comment>
<dbReference type="Gene3D" id="1.20.120.10">
    <property type="entry name" value="Cytochrome c/b562"/>
    <property type="match status" value="1"/>
</dbReference>
<feature type="binding site" description="axial binding residue" evidence="6">
    <location>
        <position position="145"/>
    </location>
    <ligand>
        <name>heme c</name>
        <dbReference type="ChEBI" id="CHEBI:61717"/>
    </ligand>
    <ligandPart>
        <name>Fe</name>
        <dbReference type="ChEBI" id="CHEBI:18248"/>
    </ligandPart>
</feature>
<dbReference type="RefSeq" id="WP_196986558.1">
    <property type="nucleotide sequence ID" value="NZ_JADWYS010000001.1"/>
</dbReference>
<evidence type="ECO:0000256" key="7">
    <source>
        <dbReference type="PIRSR" id="PIRSR000027-2"/>
    </source>
</evidence>
<dbReference type="Pfam" id="PF01322">
    <property type="entry name" value="Cytochrom_C_2"/>
    <property type="match status" value="1"/>
</dbReference>
<evidence type="ECO:0000256" key="5">
    <source>
        <dbReference type="ARBA" id="ARBA00023004"/>
    </source>
</evidence>
<evidence type="ECO:0000256" key="4">
    <source>
        <dbReference type="ARBA" id="ARBA00022982"/>
    </source>
</evidence>
<dbReference type="InterPro" id="IPR010980">
    <property type="entry name" value="Cyt_c/b562"/>
</dbReference>
<evidence type="ECO:0000313" key="9">
    <source>
        <dbReference type="EMBL" id="MBG9388715.1"/>
    </source>
</evidence>
<dbReference type="EMBL" id="JADWYS010000001">
    <property type="protein sequence ID" value="MBG9388715.1"/>
    <property type="molecule type" value="Genomic_DNA"/>
</dbReference>
<name>A0A931MI03_9BURK</name>
<accession>A0A931MI03</accession>
<dbReference type="PROSITE" id="PS51009">
    <property type="entry name" value="CYTCII"/>
    <property type="match status" value="1"/>
</dbReference>